<protein>
    <submittedName>
        <fullName evidence="2">Uncharacterized protein</fullName>
    </submittedName>
</protein>
<name>A0A8W8JE70_MAGGI</name>
<feature type="compositionally biased region" description="Basic and acidic residues" evidence="1">
    <location>
        <begin position="254"/>
        <end position="269"/>
    </location>
</feature>
<dbReference type="InterPro" id="IPR031248">
    <property type="entry name" value="RNF213"/>
</dbReference>
<evidence type="ECO:0000313" key="3">
    <source>
        <dbReference type="Proteomes" id="UP000005408"/>
    </source>
</evidence>
<dbReference type="PANTHER" id="PTHR22605">
    <property type="entry name" value="RZ-TYPE DOMAIN-CONTAINING PROTEIN"/>
    <property type="match status" value="1"/>
</dbReference>
<feature type="region of interest" description="Disordered" evidence="1">
    <location>
        <begin position="1995"/>
        <end position="2023"/>
    </location>
</feature>
<feature type="compositionally biased region" description="Polar residues" evidence="1">
    <location>
        <begin position="205"/>
        <end position="219"/>
    </location>
</feature>
<feature type="compositionally biased region" description="Acidic residues" evidence="1">
    <location>
        <begin position="422"/>
        <end position="443"/>
    </location>
</feature>
<reference evidence="2" key="1">
    <citation type="submission" date="2022-08" db="UniProtKB">
        <authorList>
            <consortium name="EnsemblMetazoa"/>
        </authorList>
    </citation>
    <scope>IDENTIFICATION</scope>
    <source>
        <strain evidence="2">05x7-T-G4-1.051#20</strain>
    </source>
</reference>
<evidence type="ECO:0000256" key="1">
    <source>
        <dbReference type="SAM" id="MobiDB-lite"/>
    </source>
</evidence>
<feature type="compositionally biased region" description="Polar residues" evidence="1">
    <location>
        <begin position="298"/>
        <end position="316"/>
    </location>
</feature>
<dbReference type="GO" id="GO:0004842">
    <property type="term" value="F:ubiquitin-protein transferase activity"/>
    <property type="evidence" value="ECO:0007669"/>
    <property type="project" value="InterPro"/>
</dbReference>
<feature type="compositionally biased region" description="Acidic residues" evidence="1">
    <location>
        <begin position="2001"/>
        <end position="2023"/>
    </location>
</feature>
<feature type="region of interest" description="Disordered" evidence="1">
    <location>
        <begin position="205"/>
        <end position="580"/>
    </location>
</feature>
<feature type="compositionally biased region" description="Basic and acidic residues" evidence="1">
    <location>
        <begin position="496"/>
        <end position="515"/>
    </location>
</feature>
<dbReference type="EnsemblMetazoa" id="G18779.2">
    <property type="protein sequence ID" value="G18779.2:cds"/>
    <property type="gene ID" value="G18779"/>
</dbReference>
<feature type="compositionally biased region" description="Polar residues" evidence="1">
    <location>
        <begin position="340"/>
        <end position="355"/>
    </location>
</feature>
<feature type="region of interest" description="Disordered" evidence="1">
    <location>
        <begin position="592"/>
        <end position="619"/>
    </location>
</feature>
<sequence>MLCDCGSTLQGGVKFCSQCGKKVLAPASQDIQTIPCPNTVEDGRRTPACGTVIDSSNRFCHECAWRISSKAFLPGAAMCDGRKSNGEACDNIVTPNIKFCSECGEPPKGQPSQTKTSASAVVEKTFSTKPEKDLIGGTINQDVQENKTSDDHTSEDMEFEIVSVSSTEEETPVKRRHSYDEAINLENSSDFCNGQLANIAKELDSSTSIQDSKPQQQGDFQEKGILGSMEIVDFPSGESMEHGDGEEGDSGNTTKEKTDNLEKLQESRMDTTNGNTGTGSVESNPKMDISQGGEISITHETGSALSETSNMGTLSAENVEKPQATPSQNEGAEDEVRDSGTLSTENTLYEPTWSQDGGHEQLVIDALKTLDVRKRKSPDRDIPEAGKKPHLSETQSDRDDNGNKQDHSEEGTGEKEDKNMDDSGDDNDDDDEEEEEEDDSDDDGDKKDEQENGNNDEENESTDKRGKKKNKKHSAQKKKKKLEYQRKKGQLVPKPSDSKKEEIKTGSSKKLEREIAAVQKSSSDVSKTADKNGKTEKNEQLKSQALQKDEKKNTEKESTQPISAATGDKANNTSSHQPGRVQIPVVFLEGNGKDVGGSINKGPNDPSVSNKENKPQSYAEVTASNRPMTRSMTKTVELHFHALVSKKLVGDTYADSIFVSFRDTFSGRWKDLHHKLYPKELVANFIYYEGAVQIPKSVANQNFYYNYCVLPNGLSEWQYWEFFYDQKENTRALRELVITGDAETFHRFDGVVVGEPDENKYYRFILGYFLTEKYEEDLDFDMVFALKYFFPKWKGFMLGNDNMSCHTCKEALDCIDSIHYSFWSNYGKRLKRWRQDFMKFKRHIGMAFWEMLSPKVEEFAKQRETYIVSAMSILYIIDRFSLDVKPNAYTPLFRALVQVNVDYKEVISNFDEKMIKQCIERLVDKYKDTDNPVWLCCLPLYHLVTKKIQKPFDKLQLAKNHAEEVPKWWGIDRIEGAFNAVKRRTWDAKAMLECLSPLFPMDYLLPRSFVAALEFEQFKDVIPSELIPVEVTLAGLYYFSKHYKVTTHKNEVVTVCFNTVSKQMKTLYNEENVEVTEDMLNHAWISYNIAADLFGQMLENYKYKNGLCVRTFSIFVMAIALYDFLLEKRGSVGQGTQHKNQHSHLIVLHKQRDDYISWLKSQPVHSDINKYFKAWSFIFKIPLKNGTVKTAVLSEVKRVLKQDLTDRSPSANKLFDIYCSGDEYPAEIQEVLTEIALKVIEKGCNLNDTILKSKGVDRYGLILSKHFETAWKKKNTEGKQSFLQFTLSWPSFFHFLNMFYLQDQRSKLLSKDSGCLLTKAAQEVWTAYEDLLSGQITVGDFRLVQTNKDNFFKIIKIMIERDKKDVAFSETCTTQLINIRDKEISHFERILCDVRIFTDMCHHFEVDTLAFDEALSTFRDLTSHKIGSLCKTVSLSKVEDVEAYVPVICAFTVEDEILDIISQLHECSKGLLFMKLWERKGKRCVDDKGGVPLTTEEVLSLVWEPVYENLQAISKRIQDGTMLFSEFQKHFGSMPDEHLIKEFGHLSAGGDKEWIEKRMEQIRQHKTVQQCVNGAHVIMNVVETYGLEGDFHQMDLIVEMARGKDIAMNKLDKDLIKATVSLKGMTEKQVECLKVFMDCKPLVEWVRESMKNLQELKVFVDLASISAGEGAMEVDRVKCLHAATTGYAPLIFNLDKNCDSKMFLEKCELVWKELASDPNLPKKLIDTKRQLEWLNSVKSAQGSVEVTSMRQAEAINSVGIYVVGKIGPNLTTDKPALENVLQLHVQEDAKDPQNTEDTQDSEDTGKCKVQRKYKHKELQELQSKLMLVAGKAEMGKDDVDRFTIVFDAIVRLCNVYIKLVSSGCVLFSNWQAKFLCDPTRKVCAFVKFGSGNGCTQLKGGRNEGDDVSTIIPRLAKFMEVCLEEWLKYIDHKRDEYQHLNFFTIDQMVILQKELVLMGGEVEPSNLIYPLLSIVKHDCTKMDLIGALKKAKGDVSQKEAEQEVEMEDSEEEEEEEDVDPDEEDNTKAIAVAKFIAEIVNSGYSDKLAREALKSGLDPDNIEEGIVWCIDHEDLVVADMETEVSEDQVEVKVEEFEGWTKPGIYISDITQNILSGLQYDKGTEEDTLLLKLEQLWSEFLSSISSSVSDYLSVEHLGIILRRLAETETFTVSRLLIPGFERGAPNLLLCPQDEILNTVLTIYSHDPEQPLPQSDEILMCTPHTTLDEVEIFWRRAVFDTTERIHCLVSGDLLDYEVSDRGERRLDYHMQRATENGIPYKLVVVCSTERENHSRIVAALDKYRRPPIPLPSHEKTAEYIKEKLTFNLKKPRVKPSAEADNENCTVRVVKSWRAGVGKTLHKKRVAEKLESLHSGVVRTNKAVVSIPLHEREINIDSIMTVLLQNTLHPGKIEPRLFHIDLSHEVQEGVDYLLFQLLILGCLTNSTGHVWRKLPYDLYIVETMPLLARDFQDQRGYIKCMHRCLDLLPDVTCRSPLESVKKYQGNAPDIGESDLLFDDAEFRAPCSSGRSSTCTDWT</sequence>
<organism evidence="2 3">
    <name type="scientific">Magallana gigas</name>
    <name type="common">Pacific oyster</name>
    <name type="synonym">Crassostrea gigas</name>
    <dbReference type="NCBI Taxonomy" id="29159"/>
    <lineage>
        <taxon>Eukaryota</taxon>
        <taxon>Metazoa</taxon>
        <taxon>Spiralia</taxon>
        <taxon>Lophotrochozoa</taxon>
        <taxon>Mollusca</taxon>
        <taxon>Bivalvia</taxon>
        <taxon>Autobranchia</taxon>
        <taxon>Pteriomorphia</taxon>
        <taxon>Ostreida</taxon>
        <taxon>Ostreoidea</taxon>
        <taxon>Ostreidae</taxon>
        <taxon>Magallana</taxon>
    </lineage>
</organism>
<feature type="compositionally biased region" description="Basic and acidic residues" evidence="1">
    <location>
        <begin position="144"/>
        <end position="155"/>
    </location>
</feature>
<dbReference type="GO" id="GO:0016887">
    <property type="term" value="F:ATP hydrolysis activity"/>
    <property type="evidence" value="ECO:0007669"/>
    <property type="project" value="InterPro"/>
</dbReference>
<dbReference type="PANTHER" id="PTHR22605:SF16">
    <property type="entry name" value="E3 UBIQUITIN-PROTEIN LIGASE RNF213"/>
    <property type="match status" value="1"/>
</dbReference>
<feature type="compositionally biased region" description="Polar residues" evidence="1">
    <location>
        <begin position="559"/>
        <end position="577"/>
    </location>
</feature>
<feature type="compositionally biased region" description="Polar residues" evidence="1">
    <location>
        <begin position="270"/>
        <end position="283"/>
    </location>
</feature>
<feature type="compositionally biased region" description="Basic and acidic residues" evidence="1">
    <location>
        <begin position="368"/>
        <end position="421"/>
    </location>
</feature>
<feature type="compositionally biased region" description="Basic residues" evidence="1">
    <location>
        <begin position="465"/>
        <end position="481"/>
    </location>
</feature>
<dbReference type="Proteomes" id="UP000005408">
    <property type="component" value="Unassembled WGS sequence"/>
</dbReference>
<feature type="compositionally biased region" description="Basic and acidic residues" evidence="1">
    <location>
        <begin position="527"/>
        <end position="540"/>
    </location>
</feature>
<feature type="region of interest" description="Disordered" evidence="1">
    <location>
        <begin position="1787"/>
        <end position="1806"/>
    </location>
</feature>
<accession>A0A8W8JE70</accession>
<feature type="compositionally biased region" description="Basic and acidic residues" evidence="1">
    <location>
        <begin position="547"/>
        <end position="558"/>
    </location>
</feature>
<keyword evidence="3" id="KW-1185">Reference proteome</keyword>
<proteinExistence type="predicted"/>
<feature type="region of interest" description="Disordered" evidence="1">
    <location>
        <begin position="132"/>
        <end position="157"/>
    </location>
</feature>
<evidence type="ECO:0000313" key="2">
    <source>
        <dbReference type="EnsemblMetazoa" id="G18779.2:cds"/>
    </source>
</evidence>